<dbReference type="PANTHER" id="PTHR12138">
    <property type="entry name" value="PRIMATE-EXPANDED PROTEIN FAMILY"/>
    <property type="match status" value="1"/>
</dbReference>
<dbReference type="Proteomes" id="UP000233100">
    <property type="component" value="Chromosome 15"/>
</dbReference>
<evidence type="ECO:0000313" key="2">
    <source>
        <dbReference type="Ensembl" id="ENSMFAP00000058933.1"/>
    </source>
</evidence>
<evidence type="ECO:0000313" key="3">
    <source>
        <dbReference type="Proteomes" id="UP000233100"/>
    </source>
</evidence>
<keyword evidence="1" id="KW-0812">Transmembrane</keyword>
<feature type="transmembrane region" description="Helical" evidence="1">
    <location>
        <begin position="6"/>
        <end position="26"/>
    </location>
</feature>
<dbReference type="GeneTree" id="ENSGT01150000286943"/>
<sequence>MAMHTFFFNCIIKQYVFFSFLFVFFFRQTLALSPRLECSGMIWAHCNLRLPGSRQSSASASQVSGTIGTCHHAWIIFVLLVETGFHHIGQAGLELLTWRSAHLGLPKCWDYRCEHFTSELYETFKEEKITIIYNRYQKTEAKGKYPNSFYEVLILKAEKDI</sequence>
<evidence type="ECO:0000256" key="1">
    <source>
        <dbReference type="SAM" id="Phobius"/>
    </source>
</evidence>
<dbReference type="Ensembl" id="ENSMFAT00000091720.1">
    <property type="protein sequence ID" value="ENSMFAP00000058933.1"/>
    <property type="gene ID" value="ENSMFAG00000052905.1"/>
</dbReference>
<proteinExistence type="predicted"/>
<dbReference type="PRINTS" id="PR02045">
    <property type="entry name" value="F138DOMAIN"/>
</dbReference>
<reference evidence="2" key="3">
    <citation type="submission" date="2025-09" db="UniProtKB">
        <authorList>
            <consortium name="Ensembl"/>
        </authorList>
    </citation>
    <scope>IDENTIFICATION</scope>
</reference>
<keyword evidence="1" id="KW-0472">Membrane</keyword>
<organism evidence="2 3">
    <name type="scientific">Macaca fascicularis</name>
    <name type="common">Crab-eating macaque</name>
    <name type="synonym">Cynomolgus monkey</name>
    <dbReference type="NCBI Taxonomy" id="9541"/>
    <lineage>
        <taxon>Eukaryota</taxon>
        <taxon>Metazoa</taxon>
        <taxon>Chordata</taxon>
        <taxon>Craniata</taxon>
        <taxon>Vertebrata</taxon>
        <taxon>Euteleostomi</taxon>
        <taxon>Mammalia</taxon>
        <taxon>Eutheria</taxon>
        <taxon>Euarchontoglires</taxon>
        <taxon>Primates</taxon>
        <taxon>Haplorrhini</taxon>
        <taxon>Catarrhini</taxon>
        <taxon>Cercopithecidae</taxon>
        <taxon>Cercopithecinae</taxon>
        <taxon>Macaca</taxon>
    </lineage>
</organism>
<dbReference type="AlphaFoldDB" id="A0A7N9D1G0"/>
<dbReference type="PANTHER" id="PTHR12138:SF151">
    <property type="entry name" value="SECRETED PROTEIN"/>
    <property type="match status" value="1"/>
</dbReference>
<accession>A0A7N9D1G0</accession>
<reference evidence="2" key="2">
    <citation type="submission" date="2025-08" db="UniProtKB">
        <authorList>
            <consortium name="Ensembl"/>
        </authorList>
    </citation>
    <scope>IDENTIFICATION</scope>
</reference>
<reference evidence="2 3" key="1">
    <citation type="submission" date="2013-03" db="EMBL/GenBank/DDBJ databases">
        <authorList>
            <person name="Warren W."/>
            <person name="Wilson R.K."/>
        </authorList>
    </citation>
    <scope>NUCLEOTIDE SEQUENCE</scope>
</reference>
<keyword evidence="3" id="KW-1185">Reference proteome</keyword>
<name>A0A7N9D1G0_MACFA</name>
<protein>
    <submittedName>
        <fullName evidence="2">Uncharacterized protein</fullName>
    </submittedName>
</protein>
<keyword evidence="1" id="KW-1133">Transmembrane helix</keyword>